<gene>
    <name evidence="7" type="ORF">AFM12_00475</name>
</gene>
<dbReference type="PANTHER" id="PTHR11069:SF23">
    <property type="entry name" value="LYSOSOMAL ACID GLUCOSYLCERAMIDASE"/>
    <property type="match status" value="1"/>
</dbReference>
<dbReference type="Pfam" id="PF02055">
    <property type="entry name" value="Glyco_hydro_30"/>
    <property type="match status" value="1"/>
</dbReference>
<dbReference type="AlphaFoldDB" id="A0A0P7C6V2"/>
<dbReference type="GO" id="GO:0016020">
    <property type="term" value="C:membrane"/>
    <property type="evidence" value="ECO:0007669"/>
    <property type="project" value="GOC"/>
</dbReference>
<dbReference type="RefSeq" id="WP_055143083.1">
    <property type="nucleotide sequence ID" value="NZ_JXSZ01000005.1"/>
</dbReference>
<reference evidence="7 8" key="1">
    <citation type="submission" date="2015-07" db="EMBL/GenBank/DDBJ databases">
        <title>The draft genome sequence of Leadbetterella sp. JN14-9.</title>
        <authorList>
            <person name="Liu Y."/>
            <person name="Du J."/>
            <person name="Shao Z."/>
        </authorList>
    </citation>
    <scope>NUCLEOTIDE SEQUENCE [LARGE SCALE GENOMIC DNA]</scope>
    <source>
        <strain evidence="7 8">JN14-9</strain>
    </source>
</reference>
<feature type="domain" description="Glycosyl hydrolase family 30 beta sandwich" evidence="6">
    <location>
        <begin position="390"/>
        <end position="442"/>
    </location>
</feature>
<name>A0A0P7C6V2_9BACT</name>
<comment type="similarity">
    <text evidence="1 4">Belongs to the glycosyl hydrolase 30 family.</text>
</comment>
<dbReference type="GO" id="GO:0006680">
    <property type="term" value="P:glucosylceramide catabolic process"/>
    <property type="evidence" value="ECO:0007669"/>
    <property type="project" value="TreeGrafter"/>
</dbReference>
<dbReference type="InterPro" id="IPR033453">
    <property type="entry name" value="Glyco_hydro_30_TIM-barrel"/>
</dbReference>
<dbReference type="InterPro" id="IPR001139">
    <property type="entry name" value="Glyco_hydro_30"/>
</dbReference>
<dbReference type="InterPro" id="IPR033452">
    <property type="entry name" value="GH30_C"/>
</dbReference>
<accession>A0A0P7C6V2</accession>
<organism evidence="7 8">
    <name type="scientific">Jiulongibacter sediminis</name>
    <dbReference type="NCBI Taxonomy" id="1605367"/>
    <lineage>
        <taxon>Bacteria</taxon>
        <taxon>Pseudomonadati</taxon>
        <taxon>Bacteroidota</taxon>
        <taxon>Cytophagia</taxon>
        <taxon>Cytophagales</taxon>
        <taxon>Leadbetterellaceae</taxon>
        <taxon>Jiulongibacter</taxon>
    </lineage>
</organism>
<dbReference type="InterPro" id="IPR013780">
    <property type="entry name" value="Glyco_hydro_b"/>
</dbReference>
<dbReference type="GO" id="GO:0004348">
    <property type="term" value="F:glucosylceramidase activity"/>
    <property type="evidence" value="ECO:0007669"/>
    <property type="project" value="InterPro"/>
</dbReference>
<dbReference type="InterPro" id="IPR017853">
    <property type="entry name" value="GH"/>
</dbReference>
<evidence type="ECO:0000313" key="7">
    <source>
        <dbReference type="EMBL" id="KPM49159.1"/>
    </source>
</evidence>
<dbReference type="Pfam" id="PF17189">
    <property type="entry name" value="Glyco_hydro_30C"/>
    <property type="match status" value="1"/>
</dbReference>
<evidence type="ECO:0000256" key="2">
    <source>
        <dbReference type="ARBA" id="ARBA00022729"/>
    </source>
</evidence>
<evidence type="ECO:0000256" key="1">
    <source>
        <dbReference type="ARBA" id="ARBA00005382"/>
    </source>
</evidence>
<evidence type="ECO:0000259" key="5">
    <source>
        <dbReference type="Pfam" id="PF02055"/>
    </source>
</evidence>
<evidence type="ECO:0000256" key="4">
    <source>
        <dbReference type="RuleBase" id="RU361188"/>
    </source>
</evidence>
<proteinExistence type="inferred from homology"/>
<comment type="caution">
    <text evidence="7">The sequence shown here is derived from an EMBL/GenBank/DDBJ whole genome shotgun (WGS) entry which is preliminary data.</text>
</comment>
<evidence type="ECO:0000313" key="8">
    <source>
        <dbReference type="Proteomes" id="UP000050454"/>
    </source>
</evidence>
<keyword evidence="3 4" id="KW-0378">Hydrolase</keyword>
<dbReference type="Gene3D" id="2.60.40.1180">
    <property type="entry name" value="Golgi alpha-mannosidase II"/>
    <property type="match status" value="1"/>
</dbReference>
<dbReference type="PANTHER" id="PTHR11069">
    <property type="entry name" value="GLUCOSYLCERAMIDASE"/>
    <property type="match status" value="1"/>
</dbReference>
<dbReference type="Gene3D" id="3.20.20.80">
    <property type="entry name" value="Glycosidases"/>
    <property type="match status" value="1"/>
</dbReference>
<dbReference type="EMBL" id="LGTQ01000005">
    <property type="protein sequence ID" value="KPM49159.1"/>
    <property type="molecule type" value="Genomic_DNA"/>
</dbReference>
<dbReference type="OrthoDB" id="9806701at2"/>
<keyword evidence="4" id="KW-0326">Glycosidase</keyword>
<dbReference type="Proteomes" id="UP000050454">
    <property type="component" value="Unassembled WGS sequence"/>
</dbReference>
<keyword evidence="2" id="KW-0732">Signal</keyword>
<dbReference type="PATRIC" id="fig|1605367.3.peg.1422"/>
<keyword evidence="8" id="KW-1185">Reference proteome</keyword>
<feature type="domain" description="Glycosyl hydrolase family 30 TIM-barrel" evidence="5">
    <location>
        <begin position="64"/>
        <end position="386"/>
    </location>
</feature>
<evidence type="ECO:0000259" key="6">
    <source>
        <dbReference type="Pfam" id="PF17189"/>
    </source>
</evidence>
<dbReference type="STRING" id="1605367.AFM12_00475"/>
<protein>
    <submittedName>
        <fullName evidence="7">Glucosylceramidase</fullName>
    </submittedName>
</protein>
<evidence type="ECO:0000256" key="3">
    <source>
        <dbReference type="ARBA" id="ARBA00022801"/>
    </source>
</evidence>
<sequence>MKYLVIFLLLPILSMAQKTEKWLTVTDGSVLFEKQNFRGEFVNAEDTDLPTVFVNPDRKFQEMDGFGFTLTGGSAMLIDQLSPKARKELLLHLFGNGEQEVSINFLRVSVGASDLDDHVFSYQESENTPFGLAEDEKHMIPVLRDILKIQPKLKLMASPWSPPAWMKTNDNSKGGSLKPEYFEAYAQYLITYLQEMQKRGIDIEYLTIQNEPLHPGNNPSLLMYAYDQAKFIRENLGPALAKTNLKTKLLVYDHNADRPDYPLTIYADTAAAKYVYGAAFHLYGGRTEAIRDVKEAYPEKALFFTEQWIGAPGNLKGDLAWHAETLMMDAVKNGCKTVLQWNLAADAKQEPHTPGGCTACLGALAIDGQKITKNPAYYIVAHASKIVTAGSVRIASNETMSLRTVAYQRPDGKIAILILNPAEQPIDFQIRIGARALKDTLPGGGYGSYLVK</sequence>
<dbReference type="SUPFAM" id="SSF51445">
    <property type="entry name" value="(Trans)glycosidases"/>
    <property type="match status" value="1"/>
</dbReference>